<dbReference type="SUPFAM" id="SSF46689">
    <property type="entry name" value="Homeodomain-like"/>
    <property type="match status" value="1"/>
</dbReference>
<evidence type="ECO:0000313" key="6">
    <source>
        <dbReference type="EMBL" id="KAE8726841.1"/>
    </source>
</evidence>
<evidence type="ECO:0000256" key="3">
    <source>
        <dbReference type="RuleBase" id="RU000682"/>
    </source>
</evidence>
<evidence type="ECO:0000259" key="5">
    <source>
        <dbReference type="PROSITE" id="PS50071"/>
    </source>
</evidence>
<reference evidence="6" key="1">
    <citation type="submission" date="2019-09" db="EMBL/GenBank/DDBJ databases">
        <title>Draft genome information of white flower Hibiscus syriacus.</title>
        <authorList>
            <person name="Kim Y.-M."/>
        </authorList>
    </citation>
    <scope>NUCLEOTIDE SEQUENCE [LARGE SCALE GENOMIC DNA]</scope>
    <source>
        <strain evidence="6">YM2019G1</strain>
    </source>
</reference>
<proteinExistence type="predicted"/>
<keyword evidence="2 3" id="KW-0238">DNA-binding</keyword>
<dbReference type="SMART" id="SM00389">
    <property type="entry name" value="HOX"/>
    <property type="match status" value="1"/>
</dbReference>
<feature type="DNA-binding region" description="Homeobox" evidence="2">
    <location>
        <begin position="106"/>
        <end position="144"/>
    </location>
</feature>
<dbReference type="PROSITE" id="PS50071">
    <property type="entry name" value="HOMEOBOX_2"/>
    <property type="match status" value="1"/>
</dbReference>
<gene>
    <name evidence="6" type="ORF">F3Y22_tig00005974pilonHSYRG00082</name>
</gene>
<dbReference type="InterPro" id="IPR009057">
    <property type="entry name" value="Homeodomain-like_sf"/>
</dbReference>
<dbReference type="Pfam" id="PF00046">
    <property type="entry name" value="Homeodomain"/>
    <property type="match status" value="1"/>
</dbReference>
<evidence type="ECO:0000256" key="2">
    <source>
        <dbReference type="PROSITE-ProRule" id="PRU00108"/>
    </source>
</evidence>
<evidence type="ECO:0000256" key="4">
    <source>
        <dbReference type="SAM" id="Coils"/>
    </source>
</evidence>
<evidence type="ECO:0000256" key="1">
    <source>
        <dbReference type="ARBA" id="ARBA00004123"/>
    </source>
</evidence>
<evidence type="ECO:0000313" key="7">
    <source>
        <dbReference type="Proteomes" id="UP000436088"/>
    </source>
</evidence>
<sequence length="290" mass="33092">MIGDCQVISSKGENVVSSEALFSSAFQSPNLNFLPFEPLMIPKEENGLFLRGKEDMESGSGSELKLKTSLGMKRIAVSSSSRKNVTLDTLLVRYNNCKRISTVFKECPHPDDKQRTRLGQELGLKPRQVKFWFQNCRTQMKMKMKQLYFHLPLWSFSTHTEKLNPKSEKTSSNPKVKPKDEIFLNLGSLQLQNAQQDRSEIAILRAENESLQNEFYCLQAELSKLICPNCDGPPVPGGRIMNARLAEELERVFAIASRYMGHSIKLWLRILLRCRGCGCYGRHADKWKTI</sequence>
<dbReference type="EMBL" id="VEPZ02000325">
    <property type="protein sequence ID" value="KAE8726841.1"/>
    <property type="molecule type" value="Genomic_DNA"/>
</dbReference>
<keyword evidence="7" id="KW-1185">Reference proteome</keyword>
<dbReference type="AlphaFoldDB" id="A0A6A3CHA9"/>
<feature type="coiled-coil region" evidence="4">
    <location>
        <begin position="194"/>
        <end position="221"/>
    </location>
</feature>
<name>A0A6A3CHA9_HIBSY</name>
<protein>
    <submittedName>
        <fullName evidence="6">Homeobox-leucine zipper protein HDG5 isoform 2</fullName>
    </submittedName>
</protein>
<dbReference type="GO" id="GO:0003677">
    <property type="term" value="F:DNA binding"/>
    <property type="evidence" value="ECO:0007669"/>
    <property type="project" value="UniProtKB-UniRule"/>
</dbReference>
<dbReference type="GO" id="GO:0005634">
    <property type="term" value="C:nucleus"/>
    <property type="evidence" value="ECO:0007669"/>
    <property type="project" value="UniProtKB-SubCell"/>
</dbReference>
<dbReference type="InterPro" id="IPR042160">
    <property type="entry name" value="HD-Zip_IV"/>
</dbReference>
<accession>A0A6A3CHA9</accession>
<keyword evidence="2 3" id="KW-0539">Nucleus</keyword>
<keyword evidence="4" id="KW-0175">Coiled coil</keyword>
<comment type="caution">
    <text evidence="6">The sequence shown here is derived from an EMBL/GenBank/DDBJ whole genome shotgun (WGS) entry which is preliminary data.</text>
</comment>
<feature type="domain" description="Homeobox" evidence="5">
    <location>
        <begin position="104"/>
        <end position="143"/>
    </location>
</feature>
<dbReference type="Gene3D" id="1.10.10.60">
    <property type="entry name" value="Homeodomain-like"/>
    <property type="match status" value="1"/>
</dbReference>
<dbReference type="PANTHER" id="PTHR45654">
    <property type="entry name" value="HOMEOBOX-LEUCINE ZIPPER PROTEIN MERISTEM L1"/>
    <property type="match status" value="1"/>
</dbReference>
<dbReference type="Proteomes" id="UP000436088">
    <property type="component" value="Unassembled WGS sequence"/>
</dbReference>
<comment type="subcellular location">
    <subcellularLocation>
        <location evidence="1 2 3">Nucleus</location>
    </subcellularLocation>
</comment>
<dbReference type="InterPro" id="IPR001356">
    <property type="entry name" value="HD"/>
</dbReference>
<organism evidence="6 7">
    <name type="scientific">Hibiscus syriacus</name>
    <name type="common">Rose of Sharon</name>
    <dbReference type="NCBI Taxonomy" id="106335"/>
    <lineage>
        <taxon>Eukaryota</taxon>
        <taxon>Viridiplantae</taxon>
        <taxon>Streptophyta</taxon>
        <taxon>Embryophyta</taxon>
        <taxon>Tracheophyta</taxon>
        <taxon>Spermatophyta</taxon>
        <taxon>Magnoliopsida</taxon>
        <taxon>eudicotyledons</taxon>
        <taxon>Gunneridae</taxon>
        <taxon>Pentapetalae</taxon>
        <taxon>rosids</taxon>
        <taxon>malvids</taxon>
        <taxon>Malvales</taxon>
        <taxon>Malvaceae</taxon>
        <taxon>Malvoideae</taxon>
        <taxon>Hibiscus</taxon>
    </lineage>
</organism>
<dbReference type="PANTHER" id="PTHR45654:SF11">
    <property type="entry name" value="HOMEOBOX-LEUCINE ZIPPER PROTEIN HDG5"/>
    <property type="match status" value="1"/>
</dbReference>
<keyword evidence="2 3" id="KW-0371">Homeobox</keyword>
<dbReference type="CDD" id="cd00086">
    <property type="entry name" value="homeodomain"/>
    <property type="match status" value="1"/>
</dbReference>